<dbReference type="GO" id="GO:0003924">
    <property type="term" value="F:GTPase activity"/>
    <property type="evidence" value="ECO:0007669"/>
    <property type="project" value="InterPro"/>
</dbReference>
<dbReference type="InterPro" id="IPR004392">
    <property type="entry name" value="Hyd_mat_HypB"/>
</dbReference>
<keyword evidence="2" id="KW-0533">Nickel</keyword>
<dbReference type="GO" id="GO:0016151">
    <property type="term" value="F:nickel cation binding"/>
    <property type="evidence" value="ECO:0007669"/>
    <property type="project" value="InterPro"/>
</dbReference>
<dbReference type="KEGG" id="amr:AM1_D0192"/>
<dbReference type="Gene3D" id="3.40.50.300">
    <property type="entry name" value="P-loop containing nucleotide triphosphate hydrolases"/>
    <property type="match status" value="1"/>
</dbReference>
<dbReference type="InterPro" id="IPR003495">
    <property type="entry name" value="CobW/HypB/UreG_nucleotide-bd"/>
</dbReference>
<dbReference type="GO" id="GO:0005525">
    <property type="term" value="F:GTP binding"/>
    <property type="evidence" value="ECO:0007669"/>
    <property type="project" value="UniProtKB-KW"/>
</dbReference>
<dbReference type="NCBIfam" id="TIGR00073">
    <property type="entry name" value="hypB"/>
    <property type="match status" value="1"/>
</dbReference>
<evidence type="ECO:0000256" key="3">
    <source>
        <dbReference type="ARBA" id="ARBA00022723"/>
    </source>
</evidence>
<evidence type="ECO:0000259" key="8">
    <source>
        <dbReference type="Pfam" id="PF02492"/>
    </source>
</evidence>
<keyword evidence="6" id="KW-0862">Zinc</keyword>
<evidence type="ECO:0000256" key="7">
    <source>
        <dbReference type="ARBA" id="ARBA00023134"/>
    </source>
</evidence>
<dbReference type="CDD" id="cd05390">
    <property type="entry name" value="HypB"/>
    <property type="match status" value="1"/>
</dbReference>
<dbReference type="PANTHER" id="PTHR30134:SF2">
    <property type="entry name" value="HYDROGENASE MATURATION FACTOR HYPB"/>
    <property type="match status" value="1"/>
</dbReference>
<accession>A8ZNV1</accession>
<dbReference type="AlphaFoldDB" id="A8ZNV1"/>
<evidence type="ECO:0000256" key="2">
    <source>
        <dbReference type="ARBA" id="ARBA00022596"/>
    </source>
</evidence>
<reference evidence="9 10" key="1">
    <citation type="journal article" date="2008" name="Proc. Natl. Acad. Sci. U.S.A.">
        <title>Niche adaptation and genome expansion in the chlorophyll d-producing cyanobacterium Acaryochloris marina.</title>
        <authorList>
            <person name="Swingley W.D."/>
            <person name="Chen M."/>
            <person name="Cheung P.C."/>
            <person name="Conrad A.L."/>
            <person name="Dejesa L.C."/>
            <person name="Hao J."/>
            <person name="Honchak B.M."/>
            <person name="Karbach L.E."/>
            <person name="Kurdoglu A."/>
            <person name="Lahiri S."/>
            <person name="Mastrian S.D."/>
            <person name="Miyashita H."/>
            <person name="Page L."/>
            <person name="Ramakrishna P."/>
            <person name="Satoh S."/>
            <person name="Sattley W.M."/>
            <person name="Shimada Y."/>
            <person name="Taylor H.L."/>
            <person name="Tomo T."/>
            <person name="Tsuchiya T."/>
            <person name="Wang Z.T."/>
            <person name="Raymond J."/>
            <person name="Mimuro M."/>
            <person name="Blankenship R.E."/>
            <person name="Touchman J.W."/>
        </authorList>
    </citation>
    <scope>NUCLEOTIDE SEQUENCE [LARGE SCALE GENOMIC DNA]</scope>
    <source>
        <strain evidence="10">MBIC 11017</strain>
        <plasmid evidence="10">Plasmid pREB4</plasmid>
    </source>
</reference>
<dbReference type="Pfam" id="PF02492">
    <property type="entry name" value="cobW"/>
    <property type="match status" value="1"/>
</dbReference>
<dbReference type="GO" id="GO:0008270">
    <property type="term" value="F:zinc ion binding"/>
    <property type="evidence" value="ECO:0007669"/>
    <property type="project" value="TreeGrafter"/>
</dbReference>
<dbReference type="HOGENOM" id="CLU_056148_0_0_3"/>
<dbReference type="PIRSF" id="PIRSF005624">
    <property type="entry name" value="Ni-bind_GTPase"/>
    <property type="match status" value="1"/>
</dbReference>
<dbReference type="RefSeq" id="WP_012167693.1">
    <property type="nucleotide sequence ID" value="NC_009929.1"/>
</dbReference>
<feature type="domain" description="CobW/HypB/UreG nucleotide-binding" evidence="8">
    <location>
        <begin position="69"/>
        <end position="225"/>
    </location>
</feature>
<geneLocation type="plasmid" evidence="9 10">
    <name>pREB4</name>
</geneLocation>
<keyword evidence="10" id="KW-1185">Reference proteome</keyword>
<dbReference type="Proteomes" id="UP000000268">
    <property type="component" value="Plasmid pREB4"/>
</dbReference>
<keyword evidence="9" id="KW-0614">Plasmid</keyword>
<evidence type="ECO:0000313" key="10">
    <source>
        <dbReference type="Proteomes" id="UP000000268"/>
    </source>
</evidence>
<evidence type="ECO:0000256" key="5">
    <source>
        <dbReference type="ARBA" id="ARBA00022801"/>
    </source>
</evidence>
<comment type="similarity">
    <text evidence="1">Belongs to the SIMIBI class G3E GTPase family. HypB/HupM subfamily.</text>
</comment>
<keyword evidence="7" id="KW-0342">GTP-binding</keyword>
<organism evidence="9 10">
    <name type="scientific">Acaryochloris marina (strain MBIC 11017)</name>
    <dbReference type="NCBI Taxonomy" id="329726"/>
    <lineage>
        <taxon>Bacteria</taxon>
        <taxon>Bacillati</taxon>
        <taxon>Cyanobacteriota</taxon>
        <taxon>Cyanophyceae</taxon>
        <taxon>Acaryochloridales</taxon>
        <taxon>Acaryochloridaceae</taxon>
        <taxon>Acaryochloris</taxon>
    </lineage>
</organism>
<protein>
    <submittedName>
        <fullName evidence="9">Hydrogenase accessory protein HypB</fullName>
    </submittedName>
</protein>
<dbReference type="PANTHER" id="PTHR30134">
    <property type="entry name" value="HYDROGENASE PROTEIN ASSEMBLY PROTEIN, NICKEL CHAPERONE"/>
    <property type="match status" value="1"/>
</dbReference>
<dbReference type="EMBL" id="CP000841">
    <property type="protein sequence ID" value="ABW32687.1"/>
    <property type="molecule type" value="Genomic_DNA"/>
</dbReference>
<evidence type="ECO:0000256" key="1">
    <source>
        <dbReference type="ARBA" id="ARBA00006211"/>
    </source>
</evidence>
<dbReference type="InterPro" id="IPR027417">
    <property type="entry name" value="P-loop_NTPase"/>
</dbReference>
<sequence length="271" mass="29549">MCEDCGCSAGSVQIHQGHDPQLNQAGTSIEAPSVRHLDLHAKILEHNDRIANQNRVLFQHQGWLTVNMLSSPGSGKTALIERLAQDKRNDWQIGAIVGDLATDNDAHRLGHAGVSAVQITTGTACHLEARMVSHALSKLPPKPWDLLVIENVGNLVCPAAFDLGEQIRVVILSVTEGEDKPQKYPAMFKSAQVVLINKTDIAEAVGWQRDLAISSLQQIAPQATLFEVSARTGAGMDAWYAYLDQCRQDLSRPSFHPQNSQVLQIGRLSSN</sequence>
<keyword evidence="5" id="KW-0378">Hydrolase</keyword>
<keyword evidence="3" id="KW-0479">Metal-binding</keyword>
<evidence type="ECO:0000313" key="9">
    <source>
        <dbReference type="EMBL" id="ABW32687.1"/>
    </source>
</evidence>
<dbReference type="SUPFAM" id="SSF52540">
    <property type="entry name" value="P-loop containing nucleoside triphosphate hydrolases"/>
    <property type="match status" value="1"/>
</dbReference>
<proteinExistence type="inferred from homology"/>
<dbReference type="OrthoDB" id="9802035at2"/>
<name>A8ZNV1_ACAM1</name>
<evidence type="ECO:0000256" key="6">
    <source>
        <dbReference type="ARBA" id="ARBA00022833"/>
    </source>
</evidence>
<keyword evidence="4" id="KW-0547">Nucleotide-binding</keyword>
<gene>
    <name evidence="9" type="primary">hypB</name>
    <name evidence="9" type="ordered locus">AM1_D0192</name>
</gene>
<evidence type="ECO:0000256" key="4">
    <source>
        <dbReference type="ARBA" id="ARBA00022741"/>
    </source>
</evidence>
<dbReference type="GO" id="GO:0051604">
    <property type="term" value="P:protein maturation"/>
    <property type="evidence" value="ECO:0007669"/>
    <property type="project" value="InterPro"/>
</dbReference>